<feature type="site" description="Lowers pKa of active site Tyr" evidence="6">
    <location>
        <position position="78"/>
    </location>
</feature>
<evidence type="ECO:0000256" key="2">
    <source>
        <dbReference type="ARBA" id="ARBA00022857"/>
    </source>
</evidence>
<protein>
    <submittedName>
        <fullName evidence="8">NADP-dependent oxidoreductase domain-containing protein</fullName>
    </submittedName>
</protein>
<keyword evidence="9" id="KW-1185">Reference proteome</keyword>
<evidence type="ECO:0000256" key="6">
    <source>
        <dbReference type="PIRSR" id="PIRSR000097-3"/>
    </source>
</evidence>
<feature type="domain" description="NADP-dependent oxidoreductase" evidence="7">
    <location>
        <begin position="18"/>
        <end position="280"/>
    </location>
</feature>
<dbReference type="PRINTS" id="PR00069">
    <property type="entry name" value="ALDKETRDTASE"/>
</dbReference>
<keyword evidence="3" id="KW-0560">Oxidoreductase</keyword>
<dbReference type="STRING" id="4999.A0A1Y1UPV6"/>
<name>A0A1Y1UPV6_9TREE</name>
<dbReference type="InParanoid" id="A0A1Y1UPV6"/>
<dbReference type="EMBL" id="NBSH01000002">
    <property type="protein sequence ID" value="ORX40090.1"/>
    <property type="molecule type" value="Genomic_DNA"/>
</dbReference>
<evidence type="ECO:0000256" key="1">
    <source>
        <dbReference type="ARBA" id="ARBA00007905"/>
    </source>
</evidence>
<dbReference type="GO" id="GO:0016616">
    <property type="term" value="F:oxidoreductase activity, acting on the CH-OH group of donors, NAD or NADP as acceptor"/>
    <property type="evidence" value="ECO:0007669"/>
    <property type="project" value="UniProtKB-ARBA"/>
</dbReference>
<proteinExistence type="inferred from homology"/>
<dbReference type="Pfam" id="PF00248">
    <property type="entry name" value="Aldo_ket_red"/>
    <property type="match status" value="1"/>
</dbReference>
<feature type="active site" description="Proton donor" evidence="4">
    <location>
        <position position="53"/>
    </location>
</feature>
<dbReference type="Gene3D" id="3.20.20.100">
    <property type="entry name" value="NADP-dependent oxidoreductase domain"/>
    <property type="match status" value="1"/>
</dbReference>
<sequence length="305" mass="33796">MVRTISLSDGKKIPAVGWGNGTQGIQKSGRKAIDLGVLALKAGVLHIDTAQLYGTEKETGEAIKEAGLKPEDVWVTTKISGSKVQNNLESIRENVKESIDLLGFIPNLILIHWPKVVKDGDVAKFWQHLEALVEDGTLKGCSLGFSNFRPQDIEAIMEVAKIKPVCNQLEYHPYVVTHLDPVIKVQEKYNIVTQAYGPLQPIVSHPTGGPIKPILTRIAEKMSKETGKKVDEAAVLYLWTIGKNVVAVTTSGNPENIKKMAATEDLPDLTKEEMEEIEQAGRKVHYRRYDHMNEGYPKVDLPEDI</sequence>
<accession>A0A1Y1UPV6</accession>
<dbReference type="PIRSF" id="PIRSF000097">
    <property type="entry name" value="AKR"/>
    <property type="match status" value="1"/>
</dbReference>
<comment type="similarity">
    <text evidence="1">Belongs to the aldo/keto reductase family.</text>
</comment>
<evidence type="ECO:0000313" key="8">
    <source>
        <dbReference type="EMBL" id="ORX40090.1"/>
    </source>
</evidence>
<dbReference type="AlphaFoldDB" id="A0A1Y1UPV6"/>
<dbReference type="PANTHER" id="PTHR43827:SF3">
    <property type="entry name" value="NADP-DEPENDENT OXIDOREDUCTASE DOMAIN-CONTAINING PROTEIN"/>
    <property type="match status" value="1"/>
</dbReference>
<evidence type="ECO:0000256" key="3">
    <source>
        <dbReference type="ARBA" id="ARBA00023002"/>
    </source>
</evidence>
<evidence type="ECO:0000256" key="4">
    <source>
        <dbReference type="PIRSR" id="PIRSR000097-1"/>
    </source>
</evidence>
<dbReference type="GeneID" id="33556615"/>
<evidence type="ECO:0000256" key="5">
    <source>
        <dbReference type="PIRSR" id="PIRSR000097-2"/>
    </source>
</evidence>
<dbReference type="PANTHER" id="PTHR43827">
    <property type="entry name" value="2,5-DIKETO-D-GLUCONIC ACID REDUCTASE"/>
    <property type="match status" value="1"/>
</dbReference>
<reference evidence="8 9" key="1">
    <citation type="submission" date="2017-03" db="EMBL/GenBank/DDBJ databases">
        <title>Widespread Adenine N6-methylation of Active Genes in Fungi.</title>
        <authorList>
            <consortium name="DOE Joint Genome Institute"/>
            <person name="Mondo S.J."/>
            <person name="Dannebaum R.O."/>
            <person name="Kuo R.C."/>
            <person name="Louie K.B."/>
            <person name="Bewick A.J."/>
            <person name="Labutti K."/>
            <person name="Haridas S."/>
            <person name="Kuo A."/>
            <person name="Salamov A."/>
            <person name="Ahrendt S.R."/>
            <person name="Lau R."/>
            <person name="Bowen B.P."/>
            <person name="Lipzen A."/>
            <person name="Sullivan W."/>
            <person name="Andreopoulos W.B."/>
            <person name="Clum A."/>
            <person name="Lindquist E."/>
            <person name="Daum C."/>
            <person name="Northen T.R."/>
            <person name="Ramamoorthy G."/>
            <person name="Schmitz R.J."/>
            <person name="Gryganskyi A."/>
            <person name="Culley D."/>
            <person name="Magnuson J."/>
            <person name="James T.Y."/>
            <person name="O'Malley M.A."/>
            <person name="Stajich J.E."/>
            <person name="Spatafora J.W."/>
            <person name="Visel A."/>
            <person name="Grigoriev I.V."/>
        </authorList>
    </citation>
    <scope>NUCLEOTIDE SEQUENCE [LARGE SCALE GENOMIC DNA]</scope>
    <source>
        <strain evidence="8 9">NRRL Y-17943</strain>
    </source>
</reference>
<dbReference type="InterPro" id="IPR036812">
    <property type="entry name" value="NAD(P)_OxRdtase_dom_sf"/>
</dbReference>
<dbReference type="SUPFAM" id="SSF51430">
    <property type="entry name" value="NAD(P)-linked oxidoreductase"/>
    <property type="match status" value="1"/>
</dbReference>
<comment type="caution">
    <text evidence="8">The sequence shown here is derived from an EMBL/GenBank/DDBJ whole genome shotgun (WGS) entry which is preliminary data.</text>
</comment>
<evidence type="ECO:0000313" key="9">
    <source>
        <dbReference type="Proteomes" id="UP000193218"/>
    </source>
</evidence>
<gene>
    <name evidence="8" type="ORF">BD324DRAFT_616227</name>
</gene>
<organism evidence="8 9">
    <name type="scientific">Kockovaella imperatae</name>
    <dbReference type="NCBI Taxonomy" id="4999"/>
    <lineage>
        <taxon>Eukaryota</taxon>
        <taxon>Fungi</taxon>
        <taxon>Dikarya</taxon>
        <taxon>Basidiomycota</taxon>
        <taxon>Agaricomycotina</taxon>
        <taxon>Tremellomycetes</taxon>
        <taxon>Tremellales</taxon>
        <taxon>Cuniculitremaceae</taxon>
        <taxon>Kockovaella</taxon>
    </lineage>
</organism>
<keyword evidence="2" id="KW-0521">NADP</keyword>
<dbReference type="Proteomes" id="UP000193218">
    <property type="component" value="Unassembled WGS sequence"/>
</dbReference>
<dbReference type="InterPro" id="IPR020471">
    <property type="entry name" value="AKR"/>
</dbReference>
<evidence type="ECO:0000259" key="7">
    <source>
        <dbReference type="Pfam" id="PF00248"/>
    </source>
</evidence>
<feature type="binding site" evidence="5">
    <location>
        <position position="112"/>
    </location>
    <ligand>
        <name>substrate</name>
    </ligand>
</feature>
<dbReference type="InterPro" id="IPR023210">
    <property type="entry name" value="NADP_OxRdtase_dom"/>
</dbReference>
<dbReference type="RefSeq" id="XP_021873875.1">
    <property type="nucleotide sequence ID" value="XM_022014807.1"/>
</dbReference>
<dbReference type="OrthoDB" id="416253at2759"/>